<comment type="similarity">
    <text evidence="1">Belongs to the archease family.</text>
</comment>
<evidence type="ECO:0000256" key="4">
    <source>
        <dbReference type="ARBA" id="ARBA00022837"/>
    </source>
</evidence>
<dbReference type="GO" id="GO:0046872">
    <property type="term" value="F:metal ion binding"/>
    <property type="evidence" value="ECO:0007669"/>
    <property type="project" value="UniProtKB-KW"/>
</dbReference>
<keyword evidence="3" id="KW-0479">Metal-binding</keyword>
<evidence type="ECO:0000313" key="6">
    <source>
        <dbReference type="EMBL" id="ABD71552.1"/>
    </source>
</evidence>
<gene>
    <name evidence="6" type="ordered locus">Rfer_3853</name>
</gene>
<organism evidence="6 7">
    <name type="scientific">Albidiferax ferrireducens (strain ATCC BAA-621 / DSM 15236 / T118)</name>
    <name type="common">Rhodoferax ferrireducens</name>
    <dbReference type="NCBI Taxonomy" id="338969"/>
    <lineage>
        <taxon>Bacteria</taxon>
        <taxon>Pseudomonadati</taxon>
        <taxon>Pseudomonadota</taxon>
        <taxon>Betaproteobacteria</taxon>
        <taxon>Burkholderiales</taxon>
        <taxon>Comamonadaceae</taxon>
        <taxon>Rhodoferax</taxon>
    </lineage>
</organism>
<dbReference type="RefSeq" id="WP_011466115.1">
    <property type="nucleotide sequence ID" value="NC_007908.1"/>
</dbReference>
<proteinExistence type="inferred from homology"/>
<dbReference type="InterPro" id="IPR002804">
    <property type="entry name" value="Archease"/>
</dbReference>
<evidence type="ECO:0000259" key="5">
    <source>
        <dbReference type="Pfam" id="PF01951"/>
    </source>
</evidence>
<dbReference type="PANTHER" id="PTHR12682">
    <property type="entry name" value="ARCHEASE"/>
    <property type="match status" value="1"/>
</dbReference>
<protein>
    <recommendedName>
        <fullName evidence="5">Archease domain-containing protein</fullName>
    </recommendedName>
</protein>
<keyword evidence="4" id="KW-0106">Calcium</keyword>
<evidence type="ECO:0000256" key="3">
    <source>
        <dbReference type="ARBA" id="ARBA00022723"/>
    </source>
</evidence>
<dbReference type="PANTHER" id="PTHR12682:SF11">
    <property type="entry name" value="PROTEIN ARCHEASE"/>
    <property type="match status" value="1"/>
</dbReference>
<reference evidence="7" key="1">
    <citation type="submission" date="2006-02" db="EMBL/GenBank/DDBJ databases">
        <title>Complete sequence of chromosome of Rhodoferax ferrireducens DSM 15236.</title>
        <authorList>
            <person name="Copeland A."/>
            <person name="Lucas S."/>
            <person name="Lapidus A."/>
            <person name="Barry K."/>
            <person name="Detter J.C."/>
            <person name="Glavina del Rio T."/>
            <person name="Hammon N."/>
            <person name="Israni S."/>
            <person name="Pitluck S."/>
            <person name="Brettin T."/>
            <person name="Bruce D."/>
            <person name="Han C."/>
            <person name="Tapia R."/>
            <person name="Gilna P."/>
            <person name="Kiss H."/>
            <person name="Schmutz J."/>
            <person name="Larimer F."/>
            <person name="Land M."/>
            <person name="Kyrpides N."/>
            <person name="Ivanova N."/>
            <person name="Richardson P."/>
        </authorList>
    </citation>
    <scope>NUCLEOTIDE SEQUENCE [LARGE SCALE GENOMIC DNA]</scope>
    <source>
        <strain evidence="7">ATCC BAA-621 / DSM 15236 / T118</strain>
    </source>
</reference>
<dbReference type="SUPFAM" id="SSF69819">
    <property type="entry name" value="MTH1598-like"/>
    <property type="match status" value="1"/>
</dbReference>
<dbReference type="AlphaFoldDB" id="Q21RQ1"/>
<feature type="domain" description="Archease" evidence="5">
    <location>
        <begin position="5"/>
        <end position="138"/>
    </location>
</feature>
<dbReference type="eggNOG" id="COG1371">
    <property type="taxonomic scope" value="Bacteria"/>
</dbReference>
<sequence length="138" mass="14909">MYNHWEHFEHGADIGVRGIGATKAGAFEQAALALTAVITDPQQVAAVEAVHITCEAPDDELLLAGWLNALVYEMAVRRMLFGRFHVDLHGTHLDAQAMGEPTSVQRHQPAVEVKGATYTALRVAPVDGGWLAQTVVDV</sequence>
<dbReference type="Proteomes" id="UP000008332">
    <property type="component" value="Chromosome"/>
</dbReference>
<evidence type="ECO:0000256" key="1">
    <source>
        <dbReference type="ARBA" id="ARBA00007963"/>
    </source>
</evidence>
<dbReference type="InterPro" id="IPR036820">
    <property type="entry name" value="Archease_dom_sf"/>
</dbReference>
<accession>Q21RQ1</accession>
<dbReference type="Gene3D" id="3.55.10.10">
    <property type="entry name" value="Archease domain"/>
    <property type="match status" value="1"/>
</dbReference>
<dbReference type="InterPro" id="IPR023572">
    <property type="entry name" value="Archease_dom"/>
</dbReference>
<dbReference type="Pfam" id="PF01951">
    <property type="entry name" value="Archease"/>
    <property type="match status" value="1"/>
</dbReference>
<dbReference type="GO" id="GO:0008033">
    <property type="term" value="P:tRNA processing"/>
    <property type="evidence" value="ECO:0007669"/>
    <property type="project" value="UniProtKB-KW"/>
</dbReference>
<keyword evidence="7" id="KW-1185">Reference proteome</keyword>
<dbReference type="KEGG" id="rfr:Rfer_3853"/>
<evidence type="ECO:0000313" key="7">
    <source>
        <dbReference type="Proteomes" id="UP000008332"/>
    </source>
</evidence>
<name>Q21RQ1_ALBFT</name>
<dbReference type="OrthoDB" id="9788587at2"/>
<evidence type="ECO:0000256" key="2">
    <source>
        <dbReference type="ARBA" id="ARBA00022694"/>
    </source>
</evidence>
<dbReference type="STRING" id="338969.Rfer_3853"/>
<dbReference type="HOGENOM" id="CLU_111362_1_1_4"/>
<keyword evidence="2" id="KW-0819">tRNA processing</keyword>
<dbReference type="EMBL" id="CP000267">
    <property type="protein sequence ID" value="ABD71552.1"/>
    <property type="molecule type" value="Genomic_DNA"/>
</dbReference>